<dbReference type="EMBL" id="MT143122">
    <property type="protein sequence ID" value="QJA93099.1"/>
    <property type="molecule type" value="Genomic_DNA"/>
</dbReference>
<evidence type="ECO:0000313" key="2">
    <source>
        <dbReference type="EMBL" id="QJA93099.1"/>
    </source>
</evidence>
<accession>A0A6M3LFF7</accession>
<organism evidence="2">
    <name type="scientific">viral metagenome</name>
    <dbReference type="NCBI Taxonomy" id="1070528"/>
    <lineage>
        <taxon>unclassified sequences</taxon>
        <taxon>metagenomes</taxon>
        <taxon>organismal metagenomes</taxon>
    </lineage>
</organism>
<proteinExistence type="predicted"/>
<name>A0A6M3LFF7_9ZZZZ</name>
<dbReference type="AlphaFoldDB" id="A0A6M3LFF7"/>
<sequence length="116" mass="13251">MKIRYKLARIVNGKYLSANQREREPYPPYCLEYEVGEVVEAPNKGIACYKRRKNALTPLHIAETSDYFNNGEPIALLKLEAIGRSVWTSFSYRKGETYEGGINYGKVKVLEATTIK</sequence>
<protein>
    <submittedName>
        <fullName evidence="2">Uncharacterized protein</fullName>
    </submittedName>
</protein>
<gene>
    <name evidence="1" type="ORF">MM415A08638_0007</name>
    <name evidence="2" type="ORF">MM415B04365_0009</name>
</gene>
<evidence type="ECO:0000313" key="1">
    <source>
        <dbReference type="EMBL" id="QJA68092.1"/>
    </source>
</evidence>
<reference evidence="2" key="1">
    <citation type="submission" date="2020-03" db="EMBL/GenBank/DDBJ databases">
        <title>The deep terrestrial virosphere.</title>
        <authorList>
            <person name="Holmfeldt K."/>
            <person name="Nilsson E."/>
            <person name="Simone D."/>
            <person name="Lopez-Fernandez M."/>
            <person name="Wu X."/>
            <person name="de Brujin I."/>
            <person name="Lundin D."/>
            <person name="Andersson A."/>
            <person name="Bertilsson S."/>
            <person name="Dopson M."/>
        </authorList>
    </citation>
    <scope>NUCLEOTIDE SEQUENCE</scope>
    <source>
        <strain evidence="1">MM415A08638</strain>
        <strain evidence="2">MM415B04365</strain>
    </source>
</reference>
<dbReference type="EMBL" id="MT141585">
    <property type="protein sequence ID" value="QJA68092.1"/>
    <property type="molecule type" value="Genomic_DNA"/>
</dbReference>